<dbReference type="RefSeq" id="WP_146661594.1">
    <property type="nucleotide sequence ID" value="NZ_CP019791.1"/>
</dbReference>
<evidence type="ECO:0000313" key="2">
    <source>
        <dbReference type="EMBL" id="AQT68526.1"/>
    </source>
</evidence>
<dbReference type="SUPFAM" id="SSF54523">
    <property type="entry name" value="Pili subunits"/>
    <property type="match status" value="1"/>
</dbReference>
<evidence type="ECO:0000256" key="1">
    <source>
        <dbReference type="SAM" id="Phobius"/>
    </source>
</evidence>
<dbReference type="EMBL" id="CP019791">
    <property type="protein sequence ID" value="AQT68526.1"/>
    <property type="molecule type" value="Genomic_DNA"/>
</dbReference>
<protein>
    <submittedName>
        <fullName evidence="2">Putative major pilin subunit</fullName>
    </submittedName>
</protein>
<dbReference type="KEGG" id="alus:STSP2_01691"/>
<dbReference type="Pfam" id="PF07963">
    <property type="entry name" value="N_methyl"/>
    <property type="match status" value="1"/>
</dbReference>
<dbReference type="Gene3D" id="3.30.700.10">
    <property type="entry name" value="Glycoprotein, Type 4 Pilin"/>
    <property type="match status" value="1"/>
</dbReference>
<evidence type="ECO:0000313" key="3">
    <source>
        <dbReference type="Proteomes" id="UP000189674"/>
    </source>
</evidence>
<keyword evidence="3" id="KW-1185">Reference proteome</keyword>
<keyword evidence="1" id="KW-0812">Transmembrane</keyword>
<sequence length="275" mass="30495">MARKQRKIGYTLTELLVVIAIIAVLVAIGVPAVKSIQESFNSGSNVKTVISKALGNARAIALKEQTYAGVRFQRARDGRQYMVLVIYDPGATELDANGFRAVPGRKPNKLPEQVLVLDGYSNIVREKKGFKVVVKEEHRGGDNEAFDENVELNETSTFSVVFGPSGRLIARSVRVRNREGIPNTESNDQLSDDKIFNKKAAVESGAALFYQDGYCLTGADYSPDLGYGPETSRKSFIVCDRLAFEKVPPTMRWTRYLRNAENVYINSYTGEVVNK</sequence>
<name>A0A1U9NM12_9BACT</name>
<proteinExistence type="predicted"/>
<feature type="transmembrane region" description="Helical" evidence="1">
    <location>
        <begin position="12"/>
        <end position="33"/>
    </location>
</feature>
<reference evidence="3" key="1">
    <citation type="submission" date="2017-02" db="EMBL/GenBank/DDBJ databases">
        <title>Comparative genomics and description of representatives of a novel lineage of planctomycetes thriving in anoxic sediments.</title>
        <authorList>
            <person name="Spring S."/>
            <person name="Bunk B."/>
            <person name="Sproer C."/>
        </authorList>
    </citation>
    <scope>NUCLEOTIDE SEQUENCE [LARGE SCALE GENOMIC DNA]</scope>
    <source>
        <strain evidence="3">ST-NAGAB-D1</strain>
    </source>
</reference>
<dbReference type="OrthoDB" id="288846at2"/>
<dbReference type="Proteomes" id="UP000189674">
    <property type="component" value="Chromosome"/>
</dbReference>
<dbReference type="AlphaFoldDB" id="A0A1U9NM12"/>
<dbReference type="InterPro" id="IPR012902">
    <property type="entry name" value="N_methyl_site"/>
</dbReference>
<dbReference type="STRING" id="1936003.STSP2_01691"/>
<gene>
    <name evidence="2" type="ORF">STSP2_01691</name>
</gene>
<accession>A0A1U9NM12</accession>
<organism evidence="2 3">
    <name type="scientific">Anaerohalosphaera lusitana</name>
    <dbReference type="NCBI Taxonomy" id="1936003"/>
    <lineage>
        <taxon>Bacteria</taxon>
        <taxon>Pseudomonadati</taxon>
        <taxon>Planctomycetota</taxon>
        <taxon>Phycisphaerae</taxon>
        <taxon>Sedimentisphaerales</taxon>
        <taxon>Anaerohalosphaeraceae</taxon>
        <taxon>Anaerohalosphaera</taxon>
    </lineage>
</organism>
<keyword evidence="1" id="KW-1133">Transmembrane helix</keyword>
<dbReference type="InterPro" id="IPR045584">
    <property type="entry name" value="Pilin-like"/>
</dbReference>
<keyword evidence="1" id="KW-0472">Membrane</keyword>
<dbReference type="NCBIfam" id="TIGR02532">
    <property type="entry name" value="IV_pilin_GFxxxE"/>
    <property type="match status" value="1"/>
</dbReference>